<evidence type="ECO:0000256" key="1">
    <source>
        <dbReference type="SAM" id="MobiDB-lite"/>
    </source>
</evidence>
<sequence length="256" mass="27576">MASKAAVVKPSAFTQVFNHFRPHRGEAVIRLRSNTFGLISIFISTWLLPIPSVISAFRLFSSKKALPYLGVEDQNAWNFDRIVCTLELAIVIILAYNVLEAFYALKYPRKSFPPPSHSPVKKPSPVGVFSPSPAKKPFRIISPSSTPTSKSKLFAYSPGQSLSSSQARSPQYPPSPVTLPSHVIRYSMPPKPSAAEAGGIGSSISSSASTMPPTPSPTSPVASAYRGQHASSFGGGRPIDGLFLSQIASREEEDEE</sequence>
<keyword evidence="2" id="KW-0812">Transmembrane</keyword>
<name>A0A8H5MEJ4_9AGAR</name>
<feature type="compositionally biased region" description="Polar residues" evidence="1">
    <location>
        <begin position="158"/>
        <end position="169"/>
    </location>
</feature>
<keyword evidence="2" id="KW-1133">Transmembrane helix</keyword>
<accession>A0A8H5MEJ4</accession>
<evidence type="ECO:0000256" key="2">
    <source>
        <dbReference type="SAM" id="Phobius"/>
    </source>
</evidence>
<dbReference type="OrthoDB" id="3248709at2759"/>
<feature type="transmembrane region" description="Helical" evidence="2">
    <location>
        <begin position="36"/>
        <end position="59"/>
    </location>
</feature>
<dbReference type="EMBL" id="JAACJN010000011">
    <property type="protein sequence ID" value="KAF5391118.1"/>
    <property type="molecule type" value="Genomic_DNA"/>
</dbReference>
<feature type="compositionally biased region" description="Low complexity" evidence="1">
    <location>
        <begin position="193"/>
        <end position="211"/>
    </location>
</feature>
<gene>
    <name evidence="3" type="ORF">D9757_003063</name>
</gene>
<proteinExistence type="predicted"/>
<comment type="caution">
    <text evidence="3">The sequence shown here is derived from an EMBL/GenBank/DDBJ whole genome shotgun (WGS) entry which is preliminary data.</text>
</comment>
<dbReference type="AlphaFoldDB" id="A0A8H5MEJ4"/>
<feature type="transmembrane region" description="Helical" evidence="2">
    <location>
        <begin position="79"/>
        <end position="99"/>
    </location>
</feature>
<reference evidence="3 4" key="1">
    <citation type="journal article" date="2020" name="ISME J.">
        <title>Uncovering the hidden diversity of litter-decomposition mechanisms in mushroom-forming fungi.</title>
        <authorList>
            <person name="Floudas D."/>
            <person name="Bentzer J."/>
            <person name="Ahren D."/>
            <person name="Johansson T."/>
            <person name="Persson P."/>
            <person name="Tunlid A."/>
        </authorList>
    </citation>
    <scope>NUCLEOTIDE SEQUENCE [LARGE SCALE GENOMIC DNA]</scope>
    <source>
        <strain evidence="3 4">CBS 406.79</strain>
    </source>
</reference>
<keyword evidence="4" id="KW-1185">Reference proteome</keyword>
<evidence type="ECO:0000313" key="3">
    <source>
        <dbReference type="EMBL" id="KAF5391118.1"/>
    </source>
</evidence>
<protein>
    <submittedName>
        <fullName evidence="3">Uncharacterized protein</fullName>
    </submittedName>
</protein>
<keyword evidence="2" id="KW-0472">Membrane</keyword>
<feature type="region of interest" description="Disordered" evidence="1">
    <location>
        <begin position="153"/>
        <end position="256"/>
    </location>
</feature>
<dbReference type="Proteomes" id="UP000518752">
    <property type="component" value="Unassembled WGS sequence"/>
</dbReference>
<evidence type="ECO:0000313" key="4">
    <source>
        <dbReference type="Proteomes" id="UP000518752"/>
    </source>
</evidence>
<organism evidence="3 4">
    <name type="scientific">Collybiopsis confluens</name>
    <dbReference type="NCBI Taxonomy" id="2823264"/>
    <lineage>
        <taxon>Eukaryota</taxon>
        <taxon>Fungi</taxon>
        <taxon>Dikarya</taxon>
        <taxon>Basidiomycota</taxon>
        <taxon>Agaricomycotina</taxon>
        <taxon>Agaricomycetes</taxon>
        <taxon>Agaricomycetidae</taxon>
        <taxon>Agaricales</taxon>
        <taxon>Marasmiineae</taxon>
        <taxon>Omphalotaceae</taxon>
        <taxon>Collybiopsis</taxon>
    </lineage>
</organism>